<evidence type="ECO:0000256" key="7">
    <source>
        <dbReference type="SAM" id="Phobius"/>
    </source>
</evidence>
<feature type="transmembrane region" description="Helical" evidence="7">
    <location>
        <begin position="148"/>
        <end position="166"/>
    </location>
</feature>
<evidence type="ECO:0000256" key="1">
    <source>
        <dbReference type="ARBA" id="ARBA00004651"/>
    </source>
</evidence>
<evidence type="ECO:0000313" key="9">
    <source>
        <dbReference type="EMBL" id="GAA4488776.1"/>
    </source>
</evidence>
<keyword evidence="4 7" id="KW-0812">Transmembrane</keyword>
<evidence type="ECO:0000256" key="5">
    <source>
        <dbReference type="ARBA" id="ARBA00022989"/>
    </source>
</evidence>
<comment type="caution">
    <text evidence="9">The sequence shown here is derived from an EMBL/GenBank/DDBJ whole genome shotgun (WGS) entry which is preliminary data.</text>
</comment>
<dbReference type="Proteomes" id="UP001501183">
    <property type="component" value="Unassembled WGS sequence"/>
</dbReference>
<reference evidence="10" key="1">
    <citation type="journal article" date="2019" name="Int. J. Syst. Evol. Microbiol.">
        <title>The Global Catalogue of Microorganisms (GCM) 10K type strain sequencing project: providing services to taxonomists for standard genome sequencing and annotation.</title>
        <authorList>
            <consortium name="The Broad Institute Genomics Platform"/>
            <consortium name="The Broad Institute Genome Sequencing Center for Infectious Disease"/>
            <person name="Wu L."/>
            <person name="Ma J."/>
        </authorList>
    </citation>
    <scope>NUCLEOTIDE SEQUENCE [LARGE SCALE GENOMIC DNA]</scope>
    <source>
        <strain evidence="10">JCM 32206</strain>
    </source>
</reference>
<comment type="subcellular location">
    <subcellularLocation>
        <location evidence="1">Cell membrane</location>
        <topology evidence="1">Multi-pass membrane protein</topology>
    </subcellularLocation>
</comment>
<feature type="transmembrane region" description="Helical" evidence="7">
    <location>
        <begin position="30"/>
        <end position="50"/>
    </location>
</feature>
<evidence type="ECO:0000256" key="6">
    <source>
        <dbReference type="ARBA" id="ARBA00023136"/>
    </source>
</evidence>
<evidence type="ECO:0000256" key="2">
    <source>
        <dbReference type="ARBA" id="ARBA00008193"/>
    </source>
</evidence>
<dbReference type="Pfam" id="PF03458">
    <property type="entry name" value="Gly_transporter"/>
    <property type="match status" value="2"/>
</dbReference>
<feature type="transmembrane region" description="Helical" evidence="7">
    <location>
        <begin position="89"/>
        <end position="109"/>
    </location>
</feature>
<keyword evidence="5 7" id="KW-1133">Transmembrane helix</keyword>
<dbReference type="PANTHER" id="PTHR30506:SF3">
    <property type="entry name" value="UPF0126 INNER MEMBRANE PROTEIN YADS-RELATED"/>
    <property type="match status" value="1"/>
</dbReference>
<evidence type="ECO:0000259" key="8">
    <source>
        <dbReference type="Pfam" id="PF03458"/>
    </source>
</evidence>
<dbReference type="InterPro" id="IPR005115">
    <property type="entry name" value="Gly_transporter"/>
</dbReference>
<dbReference type="PANTHER" id="PTHR30506">
    <property type="entry name" value="INNER MEMBRANE PROTEIN"/>
    <property type="match status" value="1"/>
</dbReference>
<organism evidence="9 10">
    <name type="scientific">Rhodococcus olei</name>
    <dbReference type="NCBI Taxonomy" id="2161675"/>
    <lineage>
        <taxon>Bacteria</taxon>
        <taxon>Bacillati</taxon>
        <taxon>Actinomycetota</taxon>
        <taxon>Actinomycetes</taxon>
        <taxon>Mycobacteriales</taxon>
        <taxon>Nocardiaceae</taxon>
        <taxon>Rhodococcus</taxon>
    </lineage>
</organism>
<evidence type="ECO:0000256" key="3">
    <source>
        <dbReference type="ARBA" id="ARBA00022475"/>
    </source>
</evidence>
<feature type="transmembrane region" description="Helical" evidence="7">
    <location>
        <begin position="6"/>
        <end position="23"/>
    </location>
</feature>
<evidence type="ECO:0000313" key="10">
    <source>
        <dbReference type="Proteomes" id="UP001501183"/>
    </source>
</evidence>
<feature type="domain" description="Glycine transporter" evidence="8">
    <location>
        <begin position="5"/>
        <end position="79"/>
    </location>
</feature>
<feature type="domain" description="Glycine transporter" evidence="8">
    <location>
        <begin position="91"/>
        <end position="163"/>
    </location>
</feature>
<evidence type="ECO:0000256" key="4">
    <source>
        <dbReference type="ARBA" id="ARBA00022692"/>
    </source>
</evidence>
<proteinExistence type="inferred from homology"/>
<keyword evidence="6 7" id="KW-0472">Membrane</keyword>
<sequence length="204" mass="21377">MLLKVLEFVGVVAFAASGSLVAVSKRLDFFGVCLIGVFTAIGGGVLRDVLLGITPPTSLNTWKFFTTALLTSIVVFFAHAAVRRLRREILVLDAVGMGLFASSGATIALDHGASSQAAMLIGATTAIGGGVLRDILVNEMPLLLHRDLYAIPALIGSTVVVAWSALGLNLNTGLVVGTVSASVLRLLALWRKWNLPAPRQVDDG</sequence>
<name>A0ABP8PN56_9NOCA</name>
<keyword evidence="3" id="KW-1003">Cell membrane</keyword>
<dbReference type="RefSeq" id="WP_345351803.1">
    <property type="nucleotide sequence ID" value="NZ_BAABFB010000075.1"/>
</dbReference>
<gene>
    <name evidence="9" type="ORF">GCM10023094_49180</name>
</gene>
<accession>A0ABP8PN56</accession>
<protein>
    <submittedName>
        <fullName evidence="9">TRIC cation channel family protein</fullName>
    </submittedName>
</protein>
<comment type="similarity">
    <text evidence="2">Belongs to the UPF0126 family.</text>
</comment>
<feature type="transmembrane region" description="Helical" evidence="7">
    <location>
        <begin position="62"/>
        <end position="82"/>
    </location>
</feature>
<keyword evidence="10" id="KW-1185">Reference proteome</keyword>
<dbReference type="EMBL" id="BAABFB010000075">
    <property type="protein sequence ID" value="GAA4488776.1"/>
    <property type="molecule type" value="Genomic_DNA"/>
</dbReference>